<comment type="caution">
    <text evidence="2">The sequence shown here is derived from an EMBL/GenBank/DDBJ whole genome shotgun (WGS) entry which is preliminary data.</text>
</comment>
<dbReference type="Pfam" id="PF09924">
    <property type="entry name" value="LPG_synthase_C"/>
    <property type="match status" value="1"/>
</dbReference>
<evidence type="ECO:0000259" key="1">
    <source>
        <dbReference type="Pfam" id="PF09924"/>
    </source>
</evidence>
<dbReference type="SUPFAM" id="SSF55729">
    <property type="entry name" value="Acyl-CoA N-acyltransferases (Nat)"/>
    <property type="match status" value="2"/>
</dbReference>
<dbReference type="PIRSF" id="PIRSF018688">
    <property type="entry name" value="UCP018688"/>
    <property type="match status" value="1"/>
</dbReference>
<dbReference type="EMBL" id="BAAFSF010000001">
    <property type="protein sequence ID" value="GAB1251613.1"/>
    <property type="molecule type" value="Genomic_DNA"/>
</dbReference>
<dbReference type="InterPro" id="IPR016181">
    <property type="entry name" value="Acyl_CoA_acyltransferase"/>
</dbReference>
<dbReference type="RefSeq" id="WP_411915417.1">
    <property type="nucleotide sequence ID" value="NZ_BAAFSF010000001.1"/>
</dbReference>
<dbReference type="PANTHER" id="PTHR41373">
    <property type="entry name" value="DUF2156 DOMAIN-CONTAINING PROTEIN"/>
    <property type="match status" value="1"/>
</dbReference>
<reference evidence="2 3" key="1">
    <citation type="journal article" date="2025" name="Int. J. Syst. Evol. Microbiol.">
        <title>Desulfovibrio falkowii sp. nov., Porphyromonas miyakawae sp. nov., Mediterraneibacter flintii sp. nov. and Owariibacterium komagatae gen. nov., sp. nov., isolated from human faeces.</title>
        <authorList>
            <person name="Hamaguchi T."/>
            <person name="Ohara M."/>
            <person name="Hisatomi A."/>
            <person name="Sekiguchi K."/>
            <person name="Takeda J.I."/>
            <person name="Ueyama J."/>
            <person name="Ito M."/>
            <person name="Nishiwaki H."/>
            <person name="Ogi T."/>
            <person name="Hirayama M."/>
            <person name="Ohkuma M."/>
            <person name="Sakamoto M."/>
            <person name="Ohno K."/>
        </authorList>
    </citation>
    <scope>NUCLEOTIDE SEQUENCE [LARGE SCALE GENOMIC DNA]</scope>
    <source>
        <strain evidence="2 3">13CB11C</strain>
    </source>
</reference>
<evidence type="ECO:0000313" key="3">
    <source>
        <dbReference type="Proteomes" id="UP001628220"/>
    </source>
</evidence>
<dbReference type="Gene3D" id="3.40.630.30">
    <property type="match status" value="1"/>
</dbReference>
<organism evidence="2 3">
    <name type="scientific">Porphyromonas miyakawae</name>
    <dbReference type="NCBI Taxonomy" id="3137470"/>
    <lineage>
        <taxon>Bacteria</taxon>
        <taxon>Pseudomonadati</taxon>
        <taxon>Bacteroidota</taxon>
        <taxon>Bacteroidia</taxon>
        <taxon>Bacteroidales</taxon>
        <taxon>Porphyromonadaceae</taxon>
        <taxon>Porphyromonas</taxon>
    </lineage>
</organism>
<dbReference type="PANTHER" id="PTHR41373:SF1">
    <property type="entry name" value="PHOSPHATIDYLGLYCEROL LYSYLTRANSFERASE C-TERMINAL DOMAIN-CONTAINING PROTEIN"/>
    <property type="match status" value="1"/>
</dbReference>
<dbReference type="Proteomes" id="UP001628220">
    <property type="component" value="Unassembled WGS sequence"/>
</dbReference>
<accession>A0ABQ0E1M7</accession>
<dbReference type="InterPro" id="IPR024320">
    <property type="entry name" value="LPG_synthase_C"/>
</dbReference>
<name>A0ABQ0E1M7_9PORP</name>
<dbReference type="InterPro" id="IPR016732">
    <property type="entry name" value="UCP018688"/>
</dbReference>
<proteinExistence type="predicted"/>
<protein>
    <submittedName>
        <fullName evidence="2">DUF2156 domain-containing protein</fullName>
    </submittedName>
</protein>
<gene>
    <name evidence="2" type="ORF">Tsumi_07170</name>
</gene>
<sequence>MDFKPILLEDRDILYPILFNSGRPICDLSFTNLYGWSFLYNTSWAVEGDTTLVIRFNDKRHNHPVYLLPYCIDLDSWHNTIERLKTEEVGAENEPLVFMGVSQECSHLLEEHFPGEFSLLWDEDYADYIYKREKLVYLRGKKLQPKRNHINKFKRRYVDWHFEPLNMSLLDEVLDFSTRWFEASEPSEGLKNEQIMIRRILSPEAYETLQLEGGVLYVEGQIVAFTLGSPINKQTFDIHVEKALPDIDGAYAMINQSFASIVSDTFEYINREEDLGIPGLRFAKMSYQPDMRLAKGTTVLRRP</sequence>
<feature type="domain" description="Phosphatidylglycerol lysyltransferase C-terminal" evidence="1">
    <location>
        <begin position="26"/>
        <end position="291"/>
    </location>
</feature>
<evidence type="ECO:0000313" key="2">
    <source>
        <dbReference type="EMBL" id="GAB1251613.1"/>
    </source>
</evidence>
<keyword evidence="3" id="KW-1185">Reference proteome</keyword>